<dbReference type="RefSeq" id="WP_250942443.1">
    <property type="nucleotide sequence ID" value="NZ_JAMDER010000016.1"/>
</dbReference>
<dbReference type="Pfam" id="PF14867">
    <property type="entry name" value="Lantibiotic_a"/>
    <property type="match status" value="1"/>
</dbReference>
<dbReference type="GO" id="GO:0050830">
    <property type="term" value="P:defense response to Gram-positive bacterium"/>
    <property type="evidence" value="ECO:0007669"/>
    <property type="project" value="InterPro"/>
</dbReference>
<proteinExistence type="predicted"/>
<organism evidence="1">
    <name type="scientific">Vagococcus fluvialis</name>
    <dbReference type="NCBI Taxonomy" id="2738"/>
    <lineage>
        <taxon>Bacteria</taxon>
        <taxon>Bacillati</taxon>
        <taxon>Bacillota</taxon>
        <taxon>Bacilli</taxon>
        <taxon>Lactobacillales</taxon>
        <taxon>Enterococcaceae</taxon>
        <taxon>Vagococcus</taxon>
    </lineage>
</organism>
<accession>A0A979HLS5</accession>
<protein>
    <submittedName>
        <fullName evidence="1">Vagococcin T vcnA1 peptide</fullName>
    </submittedName>
</protein>
<reference evidence="1" key="1">
    <citation type="submission" date="2022-03" db="EMBL/GenBank/DDBJ databases">
        <title>Identification of a Novel Two-Peptide Lantibiotic from Vagococcus fluvialis.</title>
        <authorList>
            <person name="Rosenbergova Z."/>
            <person name="Oftedal T.F."/>
            <person name="Ovchinnikov K.V."/>
            <person name="Thiyagarajah T."/>
            <person name="Rebros M."/>
            <person name="Diep D.B."/>
        </authorList>
    </citation>
    <scope>NUCLEOTIDE SEQUENCE</scope>
    <source>
        <strain evidence="1">LMG T 4216</strain>
    </source>
</reference>
<name>A0A979HLS5_9ENTE</name>
<evidence type="ECO:0000313" key="1">
    <source>
        <dbReference type="EMBL" id="URZ88908.1"/>
    </source>
</evidence>
<dbReference type="NCBIfam" id="NF000539">
    <property type="entry name" value="plantaricin"/>
    <property type="match status" value="1"/>
</dbReference>
<dbReference type="AlphaFoldDB" id="A0A979HLS5"/>
<sequence>MERNPILREKKQQQFLSTSGLEEVNQNIEFIENLSGGNNVWVTILQGVVGCVASWAVGNKGKVCTWTVECQKNCS</sequence>
<dbReference type="EMBL" id="OM959625">
    <property type="protein sequence ID" value="URZ88908.1"/>
    <property type="molecule type" value="Genomic_DNA"/>
</dbReference>
<dbReference type="InterPro" id="IPR029243">
    <property type="entry name" value="Lantibiotic_alpha"/>
</dbReference>